<reference evidence="3 5" key="1">
    <citation type="submission" date="2024-04" db="EMBL/GenBank/DDBJ databases">
        <title>The reference genome of an endangered Asteraceae, Deinandra increscens subsp. villosa, native to the Central Coast of California.</title>
        <authorList>
            <person name="Guilliams M."/>
            <person name="Hasenstab-Lehman K."/>
            <person name="Meyer R."/>
            <person name="Mcevoy S."/>
        </authorList>
    </citation>
    <scope>NUCLEOTIDE SEQUENCE [LARGE SCALE GENOMIC DNA]</scope>
    <source>
        <tissue evidence="3">Leaf</tissue>
    </source>
</reference>
<proteinExistence type="inferred from homology"/>
<evidence type="ECO:0000256" key="1">
    <source>
        <dbReference type="ARBA" id="ARBA00011073"/>
    </source>
</evidence>
<dbReference type="InterPro" id="IPR036852">
    <property type="entry name" value="Peptidase_S8/S53_dom_sf"/>
</dbReference>
<dbReference type="EMBL" id="JBCNJP010000007">
    <property type="protein sequence ID" value="KAK9077287.1"/>
    <property type="molecule type" value="Genomic_DNA"/>
</dbReference>
<dbReference type="EMBL" id="JBCNJP010000007">
    <property type="protein sequence ID" value="KAK9077286.1"/>
    <property type="molecule type" value="Genomic_DNA"/>
</dbReference>
<dbReference type="GO" id="GO:0004252">
    <property type="term" value="F:serine-type endopeptidase activity"/>
    <property type="evidence" value="ECO:0007669"/>
    <property type="project" value="InterPro"/>
</dbReference>
<keyword evidence="2" id="KW-0732">Signal</keyword>
<gene>
    <name evidence="3" type="ORF">SSX86_005623</name>
    <name evidence="4" type="ORF">SSX86_005624</name>
</gene>
<dbReference type="Gene3D" id="3.40.50.200">
    <property type="entry name" value="Peptidase S8/S53 domain"/>
    <property type="match status" value="1"/>
</dbReference>
<dbReference type="InterPro" id="IPR045051">
    <property type="entry name" value="SBT"/>
</dbReference>
<evidence type="ECO:0008006" key="6">
    <source>
        <dbReference type="Google" id="ProtNLM"/>
    </source>
</evidence>
<protein>
    <recommendedName>
        <fullName evidence="6">Peptidase S8/S53 domain-containing protein</fullName>
    </recommendedName>
</protein>
<dbReference type="Proteomes" id="UP001408789">
    <property type="component" value="Unassembled WGS sequence"/>
</dbReference>
<evidence type="ECO:0000313" key="3">
    <source>
        <dbReference type="EMBL" id="KAK9077286.1"/>
    </source>
</evidence>
<keyword evidence="5" id="KW-1185">Reference proteome</keyword>
<dbReference type="SUPFAM" id="SSF52743">
    <property type="entry name" value="Subtilisin-like"/>
    <property type="match status" value="1"/>
</dbReference>
<evidence type="ECO:0000313" key="5">
    <source>
        <dbReference type="Proteomes" id="UP001408789"/>
    </source>
</evidence>
<sequence length="101" mass="11065">MCIELTLSIAHKDLVVATAALHILELYETVKGFHSCRALRDGHELQGSGSSWCEKWWVAVYKTCWDSGCYDAEILAAFDDAVRDGVHIVSLSLGPDAPQGD</sequence>
<accession>A0AAP0DM96</accession>
<evidence type="ECO:0000313" key="4">
    <source>
        <dbReference type="EMBL" id="KAK9077287.1"/>
    </source>
</evidence>
<dbReference type="GO" id="GO:0006508">
    <property type="term" value="P:proteolysis"/>
    <property type="evidence" value="ECO:0007669"/>
    <property type="project" value="InterPro"/>
</dbReference>
<organism evidence="3 5">
    <name type="scientific">Deinandra increscens subsp. villosa</name>
    <dbReference type="NCBI Taxonomy" id="3103831"/>
    <lineage>
        <taxon>Eukaryota</taxon>
        <taxon>Viridiplantae</taxon>
        <taxon>Streptophyta</taxon>
        <taxon>Embryophyta</taxon>
        <taxon>Tracheophyta</taxon>
        <taxon>Spermatophyta</taxon>
        <taxon>Magnoliopsida</taxon>
        <taxon>eudicotyledons</taxon>
        <taxon>Gunneridae</taxon>
        <taxon>Pentapetalae</taxon>
        <taxon>asterids</taxon>
        <taxon>campanulids</taxon>
        <taxon>Asterales</taxon>
        <taxon>Asteraceae</taxon>
        <taxon>Asteroideae</taxon>
        <taxon>Heliantheae alliance</taxon>
        <taxon>Madieae</taxon>
        <taxon>Madiinae</taxon>
        <taxon>Deinandra</taxon>
    </lineage>
</organism>
<comment type="similarity">
    <text evidence="1">Belongs to the peptidase S8 family.</text>
</comment>
<evidence type="ECO:0000256" key="2">
    <source>
        <dbReference type="ARBA" id="ARBA00022729"/>
    </source>
</evidence>
<dbReference type="PANTHER" id="PTHR10795">
    <property type="entry name" value="PROPROTEIN CONVERTASE SUBTILISIN/KEXIN"/>
    <property type="match status" value="1"/>
</dbReference>
<comment type="caution">
    <text evidence="3">The sequence shown here is derived from an EMBL/GenBank/DDBJ whole genome shotgun (WGS) entry which is preliminary data.</text>
</comment>
<dbReference type="AlphaFoldDB" id="A0AAP0DM96"/>
<name>A0AAP0DM96_9ASTR</name>